<name>A0A5B0VIZ3_9GAMM</name>
<evidence type="ECO:0000313" key="2">
    <source>
        <dbReference type="EMBL" id="KAA1174710.1"/>
    </source>
</evidence>
<dbReference type="AlphaFoldDB" id="A0A5B0VIZ3"/>
<dbReference type="Proteomes" id="UP000323161">
    <property type="component" value="Unassembled WGS sequence"/>
</dbReference>
<organism evidence="2 3">
    <name type="scientific">Marinobacter salinexigens</name>
    <dbReference type="NCBI Taxonomy" id="2919747"/>
    <lineage>
        <taxon>Bacteria</taxon>
        <taxon>Pseudomonadati</taxon>
        <taxon>Pseudomonadota</taxon>
        <taxon>Gammaproteobacteria</taxon>
        <taxon>Pseudomonadales</taxon>
        <taxon>Marinobacteraceae</taxon>
        <taxon>Marinobacter</taxon>
    </lineage>
</organism>
<evidence type="ECO:0000313" key="3">
    <source>
        <dbReference type="Proteomes" id="UP000323161"/>
    </source>
</evidence>
<dbReference type="PANTHER" id="PTHR43245:SF58">
    <property type="entry name" value="BLL5923 PROTEIN"/>
    <property type="match status" value="1"/>
</dbReference>
<accession>A0A5B0VIZ3</accession>
<proteinExistence type="predicted"/>
<dbReference type="RefSeq" id="WP_149599132.1">
    <property type="nucleotide sequence ID" value="NZ_VTUU01000002.1"/>
</dbReference>
<dbReference type="InterPro" id="IPR036291">
    <property type="entry name" value="NAD(P)-bd_dom_sf"/>
</dbReference>
<dbReference type="InterPro" id="IPR050177">
    <property type="entry name" value="Lipid_A_modif_metabolic_enz"/>
</dbReference>
<dbReference type="Pfam" id="PF01370">
    <property type="entry name" value="Epimerase"/>
    <property type="match status" value="1"/>
</dbReference>
<sequence>MNVLLTGATGFVGKALARALRDDPKYTLTCSVRTESSEVPGVKVVTGDISGVTDWSTALHNQDVVIHSAAHAHVMDDDKSDSLDAYRRVNVEGTLRLARQSVEAGVRRFVFISSIKVNGEQTRPDCPYTEEDVPAPVDACGLSKLEAETALLELGRRSGLEVVIIRSPLVYGPGVKGNFASLIKLVDRSVPLPLGMVNNQRSLVALANLVDLIILCADHPAAANEVFLAGDGQDLSTTELLRAVGEALGRSPRLLPVPVSILNLGARLMGKKEMAYRVLGSLQVDISKARNLLGWKPPVTPQGGLEQCFEQENIE</sequence>
<gene>
    <name evidence="2" type="ORF">FWJ25_04785</name>
</gene>
<comment type="caution">
    <text evidence="2">The sequence shown here is derived from an EMBL/GenBank/DDBJ whole genome shotgun (WGS) entry which is preliminary data.</text>
</comment>
<evidence type="ECO:0000259" key="1">
    <source>
        <dbReference type="Pfam" id="PF01370"/>
    </source>
</evidence>
<dbReference type="Gene3D" id="3.40.50.720">
    <property type="entry name" value="NAD(P)-binding Rossmann-like Domain"/>
    <property type="match status" value="1"/>
</dbReference>
<dbReference type="SUPFAM" id="SSF51735">
    <property type="entry name" value="NAD(P)-binding Rossmann-fold domains"/>
    <property type="match status" value="1"/>
</dbReference>
<protein>
    <submittedName>
        <fullName evidence="2">SDR family oxidoreductase</fullName>
    </submittedName>
</protein>
<dbReference type="PANTHER" id="PTHR43245">
    <property type="entry name" value="BIFUNCTIONAL POLYMYXIN RESISTANCE PROTEIN ARNA"/>
    <property type="match status" value="1"/>
</dbReference>
<feature type="domain" description="NAD-dependent epimerase/dehydratase" evidence="1">
    <location>
        <begin position="3"/>
        <end position="227"/>
    </location>
</feature>
<dbReference type="EMBL" id="VTUU01000002">
    <property type="protein sequence ID" value="KAA1174710.1"/>
    <property type="molecule type" value="Genomic_DNA"/>
</dbReference>
<reference evidence="2 3" key="1">
    <citation type="submission" date="2019-08" db="EMBL/GenBank/DDBJ databases">
        <title>Marinobacter ZYF650 sp. nov., a marine bacterium isolated from seawater of the Mariana trench.</title>
        <authorList>
            <person name="Ahmad W."/>
        </authorList>
    </citation>
    <scope>NUCLEOTIDE SEQUENCE [LARGE SCALE GENOMIC DNA]</scope>
    <source>
        <strain evidence="2 3">ZYF650</strain>
    </source>
</reference>
<dbReference type="CDD" id="cd05232">
    <property type="entry name" value="UDP_G4E_4_SDR_e"/>
    <property type="match status" value="1"/>
</dbReference>
<keyword evidence="3" id="KW-1185">Reference proteome</keyword>
<dbReference type="InterPro" id="IPR001509">
    <property type="entry name" value="Epimerase_deHydtase"/>
</dbReference>